<sequence>MNLTFENLEKYFNLALSSGADYVGVQVEMEGFAEPEIIINGKANIADKLKYYEKTYDAELNHKFAEGIRITGFAFADSLDEIENYLFTFND</sequence>
<proteinExistence type="predicted"/>
<organism evidence="1 2">
    <name type="scientific">Bacillus cereus 03BB108</name>
    <dbReference type="NCBI Taxonomy" id="451709"/>
    <lineage>
        <taxon>Bacteria</taxon>
        <taxon>Bacillati</taxon>
        <taxon>Bacillota</taxon>
        <taxon>Bacilli</taxon>
        <taxon>Bacillales</taxon>
        <taxon>Bacillaceae</taxon>
        <taxon>Bacillus</taxon>
        <taxon>Bacillus cereus group</taxon>
    </lineage>
</organism>
<keyword evidence="1" id="KW-0614">Plasmid</keyword>
<reference evidence="1 2" key="1">
    <citation type="journal article" date="2015" name="Genome Announc.">
        <title>Complete genome sequences for 35 biothreat assay-relevant bacillus species.</title>
        <authorList>
            <person name="Johnson S.L."/>
            <person name="Daligault H.E."/>
            <person name="Davenport K.W."/>
            <person name="Jaissle J."/>
            <person name="Frey K.G."/>
            <person name="Ladner J.T."/>
            <person name="Broomall S.M."/>
            <person name="Bishop-Lilly K.A."/>
            <person name="Bruce D.C."/>
            <person name="Gibbons H.S."/>
            <person name="Coyne S.R."/>
            <person name="Lo C.C."/>
            <person name="Meincke L."/>
            <person name="Munk A.C."/>
            <person name="Koroleva G.I."/>
            <person name="Rosenzweig C.N."/>
            <person name="Palacios G.F."/>
            <person name="Redden C.L."/>
            <person name="Minogue T.D."/>
            <person name="Chain P.S."/>
        </authorList>
    </citation>
    <scope>NUCLEOTIDE SEQUENCE [LARGE SCALE GENOMIC DNA]</scope>
    <source>
        <strain evidence="1 2">03BB108</strain>
    </source>
</reference>
<dbReference type="EMBL" id="CP009638">
    <property type="protein sequence ID" value="AJI08677.1"/>
    <property type="molecule type" value="Genomic_DNA"/>
</dbReference>
<accession>A0AAN0SRI0</accession>
<gene>
    <name evidence="1" type="ORF">AK40_6159</name>
</gene>
<dbReference type="Proteomes" id="UP000031861">
    <property type="component" value="Plasmid pBFI_4"/>
</dbReference>
<geneLocation type="plasmid" evidence="1 2">
    <name>pBFI_4</name>
</geneLocation>
<evidence type="ECO:0000313" key="1">
    <source>
        <dbReference type="EMBL" id="AJI08677.1"/>
    </source>
</evidence>
<evidence type="ECO:0000313" key="2">
    <source>
        <dbReference type="Proteomes" id="UP000031861"/>
    </source>
</evidence>
<dbReference type="RefSeq" id="WP_001995620.1">
    <property type="nucleotide sequence ID" value="NZ_CP009638.1"/>
</dbReference>
<protein>
    <submittedName>
        <fullName evidence="1">Uncharacterized protein</fullName>
    </submittedName>
</protein>
<name>A0AAN0SRI0_BACCE</name>
<dbReference type="AlphaFoldDB" id="A0AAN0SRI0"/>